<proteinExistence type="predicted"/>
<dbReference type="InterPro" id="IPR035810">
    <property type="entry name" value="PEBP_euk"/>
</dbReference>
<dbReference type="InterPro" id="IPR036610">
    <property type="entry name" value="PEBP-like_sf"/>
</dbReference>
<dbReference type="EMBL" id="GBXI01003259">
    <property type="protein sequence ID" value="JAD11033.1"/>
    <property type="molecule type" value="Transcribed_RNA"/>
</dbReference>
<sequence>EMLKIEVIQCAVLRFWKMWQRILCVSVAISCAIALDNEVEKLFRDMEVVPDILDEPPKEMLKIEYNDGLVVGNGEEFTPTQTKDEPKLYWTSEPESYYTVIMVNPDIPTRQNPLLREWLHWLVVNVPGADIAKGDIIDPYIGPMAPKMSGVLRYVFLIYKQPGKQMFDEAIMTNTDVTGHEKFSSMGFAGKYNMELVAGNLFQSRWDELVPKLHKQFGIVL</sequence>
<dbReference type="InterPro" id="IPR008914">
    <property type="entry name" value="PEBP"/>
</dbReference>
<name>A0A0A1XKE6_ZEUCU</name>
<dbReference type="PANTHER" id="PTHR11362:SF82">
    <property type="entry name" value="PHOSPHATIDYLETHANOLAMINE-BINDING PROTEIN 4"/>
    <property type="match status" value="1"/>
</dbReference>
<organism evidence="1">
    <name type="scientific">Zeugodacus cucurbitae</name>
    <name type="common">Melon fruit fly</name>
    <name type="synonym">Bactrocera cucurbitae</name>
    <dbReference type="NCBI Taxonomy" id="28588"/>
    <lineage>
        <taxon>Eukaryota</taxon>
        <taxon>Metazoa</taxon>
        <taxon>Ecdysozoa</taxon>
        <taxon>Arthropoda</taxon>
        <taxon>Hexapoda</taxon>
        <taxon>Insecta</taxon>
        <taxon>Pterygota</taxon>
        <taxon>Neoptera</taxon>
        <taxon>Endopterygota</taxon>
        <taxon>Diptera</taxon>
        <taxon>Brachycera</taxon>
        <taxon>Muscomorpha</taxon>
        <taxon>Tephritoidea</taxon>
        <taxon>Tephritidae</taxon>
        <taxon>Zeugodacus</taxon>
        <taxon>Zeugodacus</taxon>
    </lineage>
</organism>
<dbReference type="Pfam" id="PF01161">
    <property type="entry name" value="PBP"/>
    <property type="match status" value="1"/>
</dbReference>
<reference evidence="1" key="2">
    <citation type="journal article" date="2015" name="Gigascience">
        <title>Reconstructing a comprehensive transcriptome assembly of a white-pupal translocated strain of the pest fruit fly Bactrocera cucurbitae.</title>
        <authorList>
            <person name="Sim S.B."/>
            <person name="Calla B."/>
            <person name="Hall B."/>
            <person name="DeRego T."/>
            <person name="Geib S.M."/>
        </authorList>
    </citation>
    <scope>NUCLEOTIDE SEQUENCE</scope>
</reference>
<dbReference type="SUPFAM" id="SSF49777">
    <property type="entry name" value="PEBP-like"/>
    <property type="match status" value="1"/>
</dbReference>
<dbReference type="PANTHER" id="PTHR11362">
    <property type="entry name" value="PHOSPHATIDYLETHANOLAMINE-BINDING PROTEIN"/>
    <property type="match status" value="1"/>
</dbReference>
<gene>
    <name evidence="1" type="primary">a5</name>
    <name evidence="1" type="ORF">g.4300</name>
</gene>
<protein>
    <submittedName>
        <fullName evidence="1">Putative odorant-binding protein A5</fullName>
    </submittedName>
</protein>
<dbReference type="Gene3D" id="3.90.280.10">
    <property type="entry name" value="PEBP-like"/>
    <property type="match status" value="1"/>
</dbReference>
<accession>A0A0A1XKE6</accession>
<evidence type="ECO:0000313" key="1">
    <source>
        <dbReference type="EMBL" id="JAD11033.1"/>
    </source>
</evidence>
<dbReference type="CDD" id="cd00866">
    <property type="entry name" value="PEBP_euk"/>
    <property type="match status" value="1"/>
</dbReference>
<dbReference type="AlphaFoldDB" id="A0A0A1XKE6"/>
<feature type="non-terminal residue" evidence="1">
    <location>
        <position position="1"/>
    </location>
</feature>
<reference evidence="1" key="1">
    <citation type="submission" date="2014-11" db="EMBL/GenBank/DDBJ databases">
        <authorList>
            <person name="Geib S."/>
        </authorList>
    </citation>
    <scope>NUCLEOTIDE SEQUENCE</scope>
</reference>